<proteinExistence type="predicted"/>
<accession>A0A8J4A5M4</accession>
<protein>
    <submittedName>
        <fullName evidence="2">Uncharacterized protein</fullName>
    </submittedName>
</protein>
<feature type="region of interest" description="Disordered" evidence="1">
    <location>
        <begin position="88"/>
        <end position="132"/>
    </location>
</feature>
<name>A0A8J4A5M4_9ACTN</name>
<sequence>MGTLPRREHHSPRLKERSEGMLIAHVNNHAGTITIWHSWTDHYGGTHRVQVESWHHARQGCSSLAGRGYRVIGTLGNDYALSPDHDRAGEGVRRAHTSHDPSCPGCDGTANTRDGAAPRAEPASTGHRDLPAVPGVANPDEVPGHQRCEAPGGGRVINQHTTDIGDYCPWSDVAVSAGYPAERCPARCKASVVTYADPKATAIDDHHTSRTGGLDPTARDNPPRH</sequence>
<dbReference type="EMBL" id="BOPO01000006">
    <property type="protein sequence ID" value="GIL25481.1"/>
    <property type="molecule type" value="Genomic_DNA"/>
</dbReference>
<feature type="region of interest" description="Disordered" evidence="1">
    <location>
        <begin position="199"/>
        <end position="225"/>
    </location>
</feature>
<evidence type="ECO:0000313" key="2">
    <source>
        <dbReference type="EMBL" id="GIL25481.1"/>
    </source>
</evidence>
<comment type="caution">
    <text evidence="2">The sequence shown here is derived from an EMBL/GenBank/DDBJ whole genome shotgun (WGS) entry which is preliminary data.</text>
</comment>
<reference evidence="3" key="1">
    <citation type="journal article" date="2021" name="Int. J. Syst. Evol. Microbiol.">
        <title>Actinocatenispora comari sp. nov., an endophytic actinomycete isolated from aerial parts of Comarum salesowianum.</title>
        <authorList>
            <person name="Oyunbileg N."/>
            <person name="Iizaka Y."/>
            <person name="Hamada M."/>
            <person name="Davaapurev B.O."/>
            <person name="Fukumoto A."/>
            <person name="Tsetseg B."/>
            <person name="Kato F."/>
            <person name="Tamura T."/>
            <person name="Batkhuu J."/>
            <person name="Anzai Y."/>
        </authorList>
    </citation>
    <scope>NUCLEOTIDE SEQUENCE [LARGE SCALE GENOMIC DNA]</scope>
    <source>
        <strain evidence="3">NUM-2625</strain>
    </source>
</reference>
<evidence type="ECO:0000256" key="1">
    <source>
        <dbReference type="SAM" id="MobiDB-lite"/>
    </source>
</evidence>
<keyword evidence="3" id="KW-1185">Reference proteome</keyword>
<organism evidence="2 3">
    <name type="scientific">Actinocatenispora comari</name>
    <dbReference type="NCBI Taxonomy" id="2807577"/>
    <lineage>
        <taxon>Bacteria</taxon>
        <taxon>Bacillati</taxon>
        <taxon>Actinomycetota</taxon>
        <taxon>Actinomycetes</taxon>
        <taxon>Micromonosporales</taxon>
        <taxon>Micromonosporaceae</taxon>
        <taxon>Actinocatenispora</taxon>
    </lineage>
</organism>
<evidence type="ECO:0000313" key="3">
    <source>
        <dbReference type="Proteomes" id="UP000614996"/>
    </source>
</evidence>
<dbReference type="Proteomes" id="UP000614996">
    <property type="component" value="Unassembled WGS sequence"/>
</dbReference>
<feature type="compositionally biased region" description="Basic and acidic residues" evidence="1">
    <location>
        <begin position="88"/>
        <end position="99"/>
    </location>
</feature>
<gene>
    <name evidence="2" type="ORF">NUM_07360</name>
</gene>
<dbReference type="AlphaFoldDB" id="A0A8J4A5M4"/>